<evidence type="ECO:0000313" key="2">
    <source>
        <dbReference type="Proteomes" id="UP000814128"/>
    </source>
</evidence>
<proteinExistence type="predicted"/>
<keyword evidence="2" id="KW-1185">Reference proteome</keyword>
<dbReference type="EMBL" id="MU273656">
    <property type="protein sequence ID" value="KAI0029796.1"/>
    <property type="molecule type" value="Genomic_DNA"/>
</dbReference>
<reference evidence="1" key="2">
    <citation type="journal article" date="2022" name="New Phytol.">
        <title>Evolutionary transition to the ectomycorrhizal habit in the genomes of a hyperdiverse lineage of mushroom-forming fungi.</title>
        <authorList>
            <person name="Looney B."/>
            <person name="Miyauchi S."/>
            <person name="Morin E."/>
            <person name="Drula E."/>
            <person name="Courty P.E."/>
            <person name="Kohler A."/>
            <person name="Kuo A."/>
            <person name="LaButti K."/>
            <person name="Pangilinan J."/>
            <person name="Lipzen A."/>
            <person name="Riley R."/>
            <person name="Andreopoulos W."/>
            <person name="He G."/>
            <person name="Johnson J."/>
            <person name="Nolan M."/>
            <person name="Tritt A."/>
            <person name="Barry K.W."/>
            <person name="Grigoriev I.V."/>
            <person name="Nagy L.G."/>
            <person name="Hibbett D."/>
            <person name="Henrissat B."/>
            <person name="Matheny P.B."/>
            <person name="Labbe J."/>
            <person name="Martin F.M."/>
        </authorList>
    </citation>
    <scope>NUCLEOTIDE SEQUENCE</scope>
    <source>
        <strain evidence="1">EC-137</strain>
    </source>
</reference>
<dbReference type="Proteomes" id="UP000814128">
    <property type="component" value="Unassembled WGS sequence"/>
</dbReference>
<evidence type="ECO:0000313" key="1">
    <source>
        <dbReference type="EMBL" id="KAI0029796.1"/>
    </source>
</evidence>
<gene>
    <name evidence="1" type="ORF">K488DRAFT_79972</name>
</gene>
<protein>
    <submittedName>
        <fullName evidence="1">D-lactaldehyde dehydrogenase</fullName>
    </submittedName>
</protein>
<reference evidence="1" key="1">
    <citation type="submission" date="2021-02" db="EMBL/GenBank/DDBJ databases">
        <authorList>
            <consortium name="DOE Joint Genome Institute"/>
            <person name="Ahrendt S."/>
            <person name="Looney B.P."/>
            <person name="Miyauchi S."/>
            <person name="Morin E."/>
            <person name="Drula E."/>
            <person name="Courty P.E."/>
            <person name="Chicoki N."/>
            <person name="Fauchery L."/>
            <person name="Kohler A."/>
            <person name="Kuo A."/>
            <person name="Labutti K."/>
            <person name="Pangilinan J."/>
            <person name="Lipzen A."/>
            <person name="Riley R."/>
            <person name="Andreopoulos W."/>
            <person name="He G."/>
            <person name="Johnson J."/>
            <person name="Barry K.W."/>
            <person name="Grigoriev I.V."/>
            <person name="Nagy L."/>
            <person name="Hibbett D."/>
            <person name="Henrissat B."/>
            <person name="Matheny P.B."/>
            <person name="Labbe J."/>
            <person name="Martin F."/>
        </authorList>
    </citation>
    <scope>NUCLEOTIDE SEQUENCE</scope>
    <source>
        <strain evidence="1">EC-137</strain>
    </source>
</reference>
<name>A0ACB8QER6_9AGAM</name>
<accession>A0ACB8QER6</accession>
<organism evidence="1 2">
    <name type="scientific">Vararia minispora EC-137</name>
    <dbReference type="NCBI Taxonomy" id="1314806"/>
    <lineage>
        <taxon>Eukaryota</taxon>
        <taxon>Fungi</taxon>
        <taxon>Dikarya</taxon>
        <taxon>Basidiomycota</taxon>
        <taxon>Agaricomycotina</taxon>
        <taxon>Agaricomycetes</taxon>
        <taxon>Russulales</taxon>
        <taxon>Lachnocladiaceae</taxon>
        <taxon>Vararia</taxon>
    </lineage>
</organism>
<comment type="caution">
    <text evidence="1">The sequence shown here is derived from an EMBL/GenBank/DDBJ whole genome shotgun (WGS) entry which is preliminary data.</text>
</comment>
<sequence>MSPVPAPPSKVLVTGVNGYTAVWLARTLLERGYSVRGTVRAEGKGTYLKKMFASYGDNFEIVVTADLQEDGAFDEAVKGIDVVMHTAAPLTYKVVTPCVRGTLGIFESVKTHGSSVKRIIVTGSVITTLPMMPNSPVLNESCWNEKAVREVEEKGDQAPGMIIYATAKTLAEKGMIPAANRNNKGKIGWDLTILNPPYLKQPAIHEVSSPDRLNISLSDLYKILVLGRPDSEVSTPGGGSWIDVRDLAVAHILAMERADAGGERITVSQGHNTWQEFSQFFSRLSSLKLTVATVDIAHAVDPSLPAGEPGSTKGSEWIYKHDTSKMRRIFGLSCRGAEEMVKDTLGFFSTLSKSP</sequence>